<comment type="caution">
    <text evidence="5">The sequence shown here is derived from an EMBL/GenBank/DDBJ whole genome shotgun (WGS) entry which is preliminary data.</text>
</comment>
<dbReference type="AlphaFoldDB" id="A0A6G0WB58"/>
<dbReference type="EMBL" id="VJMJ01000272">
    <property type="protein sequence ID" value="KAF0724395.1"/>
    <property type="molecule type" value="Genomic_DNA"/>
</dbReference>
<comment type="similarity">
    <text evidence="1">Belongs to the eukaryotic ribosomal protein eS17 family.</text>
</comment>
<dbReference type="PROSITE" id="PS00712">
    <property type="entry name" value="RIBOSOMAL_S17E"/>
    <property type="match status" value="1"/>
</dbReference>
<evidence type="ECO:0000259" key="4">
    <source>
        <dbReference type="Pfam" id="PF21473"/>
    </source>
</evidence>
<dbReference type="InterPro" id="IPR018273">
    <property type="entry name" value="Ribosomal_eS17_CS"/>
</dbReference>
<evidence type="ECO:0000256" key="1">
    <source>
        <dbReference type="ARBA" id="ARBA00010444"/>
    </source>
</evidence>
<dbReference type="SUPFAM" id="SSF50249">
    <property type="entry name" value="Nucleic acid-binding proteins"/>
    <property type="match status" value="1"/>
</dbReference>
<dbReference type="Proteomes" id="UP000481153">
    <property type="component" value="Unassembled WGS sequence"/>
</dbReference>
<keyword evidence="6" id="KW-1185">Reference proteome</keyword>
<dbReference type="GO" id="GO:0005829">
    <property type="term" value="C:cytosol"/>
    <property type="evidence" value="ECO:0007669"/>
    <property type="project" value="UniProtKB-ARBA"/>
</dbReference>
<keyword evidence="2" id="KW-0689">Ribosomal protein</keyword>
<dbReference type="VEuPathDB" id="FungiDB:AeMF1_020723"/>
<dbReference type="InterPro" id="IPR012340">
    <property type="entry name" value="NA-bd_OB-fold"/>
</dbReference>
<dbReference type="PANTHER" id="PTHR10732:SF0">
    <property type="entry name" value="40S RIBOSOMAL PROTEIN S17"/>
    <property type="match status" value="1"/>
</dbReference>
<dbReference type="GO" id="GO:0006412">
    <property type="term" value="P:translation"/>
    <property type="evidence" value="ECO:0007669"/>
    <property type="project" value="InterPro"/>
</dbReference>
<proteinExistence type="inferred from homology"/>
<name>A0A6G0WB58_9STRA</name>
<gene>
    <name evidence="5" type="ORF">Ae201684_016934</name>
</gene>
<dbReference type="HAMAP" id="MF_00511">
    <property type="entry name" value="Ribosomal_eS17"/>
    <property type="match status" value="1"/>
</dbReference>
<dbReference type="InterPro" id="IPR036401">
    <property type="entry name" value="Ribosomal_eS17_sf"/>
</dbReference>
<dbReference type="InterPro" id="IPR048970">
    <property type="entry name" value="OB_Ssb-like"/>
</dbReference>
<dbReference type="Gene3D" id="1.10.60.20">
    <property type="entry name" value="Ribosomal protein S17e-like"/>
    <property type="match status" value="1"/>
</dbReference>
<evidence type="ECO:0000256" key="3">
    <source>
        <dbReference type="ARBA" id="ARBA00023274"/>
    </source>
</evidence>
<protein>
    <recommendedName>
        <fullName evidence="4">Single-stranded DNA binding protein Ssb-like OB fold domain-containing protein</fullName>
    </recommendedName>
</protein>
<reference evidence="5 6" key="1">
    <citation type="submission" date="2019-07" db="EMBL/GenBank/DDBJ databases">
        <title>Genomics analysis of Aphanomyces spp. identifies a new class of oomycete effector associated with host adaptation.</title>
        <authorList>
            <person name="Gaulin E."/>
        </authorList>
    </citation>
    <scope>NUCLEOTIDE SEQUENCE [LARGE SCALE GENOMIC DNA]</scope>
    <source>
        <strain evidence="5 6">ATCC 201684</strain>
    </source>
</reference>
<evidence type="ECO:0000256" key="2">
    <source>
        <dbReference type="ARBA" id="ARBA00022980"/>
    </source>
</evidence>
<dbReference type="GO" id="GO:1990904">
    <property type="term" value="C:ribonucleoprotein complex"/>
    <property type="evidence" value="ECO:0007669"/>
    <property type="project" value="UniProtKB-KW"/>
</dbReference>
<keyword evidence="3" id="KW-0687">Ribonucleoprotein</keyword>
<dbReference type="Gene3D" id="2.40.50.140">
    <property type="entry name" value="Nucleic acid-binding proteins"/>
    <property type="match status" value="1"/>
</dbReference>
<evidence type="ECO:0000313" key="6">
    <source>
        <dbReference type="Proteomes" id="UP000481153"/>
    </source>
</evidence>
<sequence length="263" mass="29466">MASEKSTKQLRRATYVKVKDLAPATKGHCLVVQVVSVQPATEKKRFDGSSFRIAEATIGDETGTVILSARNDQINLLQVGRPLVIRNANADVFNGFLRLNVTQWGKITPHPDGLESTPPQPEKVDTSNNISSVELVSCSNMGVRTKTVKRSAIQIIEKYYSRLNLDFDSNKRVCDEVAIIPSKRMRNKIAGYITHLMKRIQRGPVRGISLKLQEEERERRLDFVPEVSAINVDTIEVDNDTKDLLAHLELNLPGIRSIQGRDH</sequence>
<evidence type="ECO:0000313" key="5">
    <source>
        <dbReference type="EMBL" id="KAF0724395.1"/>
    </source>
</evidence>
<dbReference type="PANTHER" id="PTHR10732">
    <property type="entry name" value="40S RIBOSOMAL PROTEIN S17"/>
    <property type="match status" value="1"/>
</dbReference>
<dbReference type="InterPro" id="IPR001210">
    <property type="entry name" value="Ribosomal_eS17"/>
</dbReference>
<dbReference type="GO" id="GO:0005840">
    <property type="term" value="C:ribosome"/>
    <property type="evidence" value="ECO:0007669"/>
    <property type="project" value="UniProtKB-KW"/>
</dbReference>
<dbReference type="FunFam" id="1.10.60.20:FF:000001">
    <property type="entry name" value="40S ribosomal protein S17"/>
    <property type="match status" value="1"/>
</dbReference>
<dbReference type="Pfam" id="PF00833">
    <property type="entry name" value="Ribosomal_S17e"/>
    <property type="match status" value="1"/>
</dbReference>
<feature type="domain" description="Single-stranded DNA binding protein Ssb-like OB fold" evidence="4">
    <location>
        <begin position="21"/>
        <end position="108"/>
    </location>
</feature>
<accession>A0A6G0WB58</accession>
<dbReference type="CDD" id="cd04491">
    <property type="entry name" value="SoSSB_OBF"/>
    <property type="match status" value="1"/>
</dbReference>
<dbReference type="SUPFAM" id="SSF116820">
    <property type="entry name" value="Rps17e-like"/>
    <property type="match status" value="1"/>
</dbReference>
<organism evidence="5 6">
    <name type="scientific">Aphanomyces euteiches</name>
    <dbReference type="NCBI Taxonomy" id="100861"/>
    <lineage>
        <taxon>Eukaryota</taxon>
        <taxon>Sar</taxon>
        <taxon>Stramenopiles</taxon>
        <taxon>Oomycota</taxon>
        <taxon>Saprolegniomycetes</taxon>
        <taxon>Saprolegniales</taxon>
        <taxon>Verrucalvaceae</taxon>
        <taxon>Aphanomyces</taxon>
    </lineage>
</organism>
<dbReference type="GO" id="GO:0003735">
    <property type="term" value="F:structural constituent of ribosome"/>
    <property type="evidence" value="ECO:0007669"/>
    <property type="project" value="InterPro"/>
</dbReference>
<dbReference type="VEuPathDB" id="FungiDB:AeMF1_020722"/>
<dbReference type="Pfam" id="PF21473">
    <property type="entry name" value="OB_Ssb-like"/>
    <property type="match status" value="1"/>
</dbReference>